<evidence type="ECO:0000313" key="4">
    <source>
        <dbReference type="Proteomes" id="UP001165384"/>
    </source>
</evidence>
<gene>
    <name evidence="3" type="ORF">LZ012_00320</name>
</gene>
<reference evidence="3" key="1">
    <citation type="submission" date="2022-01" db="EMBL/GenBank/DDBJ databases">
        <authorList>
            <person name="Jo J.-H."/>
            <person name="Im W.-T."/>
        </authorList>
    </citation>
    <scope>NUCLEOTIDE SEQUENCE</scope>
    <source>
        <strain evidence="3">XY25</strain>
    </source>
</reference>
<protein>
    <submittedName>
        <fullName evidence="3">PEP-CTERM sorting domain-containing protein</fullName>
    </submittedName>
</protein>
<dbReference type="RefSeq" id="WP_275706355.1">
    <property type="nucleotide sequence ID" value="NZ_JAKLTN010000001.1"/>
</dbReference>
<organism evidence="3 4">
    <name type="scientific">Dechloromonas hankyongensis</name>
    <dbReference type="NCBI Taxonomy" id="2908002"/>
    <lineage>
        <taxon>Bacteria</taxon>
        <taxon>Pseudomonadati</taxon>
        <taxon>Pseudomonadota</taxon>
        <taxon>Betaproteobacteria</taxon>
        <taxon>Rhodocyclales</taxon>
        <taxon>Azonexaceae</taxon>
        <taxon>Dechloromonas</taxon>
    </lineage>
</organism>
<feature type="signal peptide" evidence="1">
    <location>
        <begin position="1"/>
        <end position="24"/>
    </location>
</feature>
<evidence type="ECO:0000259" key="2">
    <source>
        <dbReference type="Pfam" id="PF07589"/>
    </source>
</evidence>
<keyword evidence="4" id="KW-1185">Reference proteome</keyword>
<evidence type="ECO:0000256" key="1">
    <source>
        <dbReference type="SAM" id="SignalP"/>
    </source>
</evidence>
<sequence length="234" mass="24082">MKIKSAALVTAIVTTGLWASTTFAAPVVMEISGGNWSTGSGWGAACTNSACDPAHSLLNVSWTAAALLGTTLTFNNVMDSQTIRFGSAKFSEENGSIDSGEVDNLSLSALLQVKSLALPNASIATVAATLGVLKEQGSPNIDLAVSFAPIAIQLADGSLLDVSFSGLSWNCQGTDHCTWASPVTQNIDATFTLTKAANVASVQALVNNVPEPSSMLLFGAGIAGLGFTRRRKTN</sequence>
<dbReference type="EMBL" id="JAKLTN010000001">
    <property type="protein sequence ID" value="MCG2575432.1"/>
    <property type="molecule type" value="Genomic_DNA"/>
</dbReference>
<proteinExistence type="predicted"/>
<evidence type="ECO:0000313" key="3">
    <source>
        <dbReference type="EMBL" id="MCG2575432.1"/>
    </source>
</evidence>
<dbReference type="NCBIfam" id="TIGR02595">
    <property type="entry name" value="PEP_CTERM"/>
    <property type="match status" value="1"/>
</dbReference>
<dbReference type="Proteomes" id="UP001165384">
    <property type="component" value="Unassembled WGS sequence"/>
</dbReference>
<comment type="caution">
    <text evidence="3">The sequence shown here is derived from an EMBL/GenBank/DDBJ whole genome shotgun (WGS) entry which is preliminary data.</text>
</comment>
<name>A0ABS9JWZ9_9RHOO</name>
<dbReference type="InterPro" id="IPR013424">
    <property type="entry name" value="Ice-binding_C"/>
</dbReference>
<accession>A0ABS9JWZ9</accession>
<keyword evidence="1" id="KW-0732">Signal</keyword>
<feature type="chain" id="PRO_5046387668" evidence="1">
    <location>
        <begin position="25"/>
        <end position="234"/>
    </location>
</feature>
<dbReference type="Pfam" id="PF07589">
    <property type="entry name" value="PEP-CTERM"/>
    <property type="match status" value="1"/>
</dbReference>
<feature type="domain" description="Ice-binding protein C-terminal" evidence="2">
    <location>
        <begin position="209"/>
        <end position="230"/>
    </location>
</feature>